<gene>
    <name evidence="12" type="ORF">ROZALSC1DRAFT_11176</name>
</gene>
<feature type="transmembrane region" description="Helical" evidence="10">
    <location>
        <begin position="143"/>
        <end position="166"/>
    </location>
</feature>
<dbReference type="GO" id="GO:0016020">
    <property type="term" value="C:membrane"/>
    <property type="evidence" value="ECO:0007669"/>
    <property type="project" value="UniProtKB-SubCell"/>
</dbReference>
<dbReference type="PANTHER" id="PTHR22883">
    <property type="entry name" value="ZINC FINGER DHHC DOMAIN CONTAINING PROTEIN"/>
    <property type="match status" value="1"/>
</dbReference>
<feature type="domain" description="Palmitoyltransferase DHHC" evidence="11">
    <location>
        <begin position="33"/>
        <end position="181"/>
    </location>
</feature>
<dbReference type="Pfam" id="PF01529">
    <property type="entry name" value="DHHC"/>
    <property type="match status" value="1"/>
</dbReference>
<dbReference type="EC" id="2.3.1.225" evidence="10"/>
<comment type="catalytic activity">
    <reaction evidence="9 10">
        <text>L-cysteinyl-[protein] + hexadecanoyl-CoA = S-hexadecanoyl-L-cysteinyl-[protein] + CoA</text>
        <dbReference type="Rhea" id="RHEA:36683"/>
        <dbReference type="Rhea" id="RHEA-COMP:10131"/>
        <dbReference type="Rhea" id="RHEA-COMP:11032"/>
        <dbReference type="ChEBI" id="CHEBI:29950"/>
        <dbReference type="ChEBI" id="CHEBI:57287"/>
        <dbReference type="ChEBI" id="CHEBI:57379"/>
        <dbReference type="ChEBI" id="CHEBI:74151"/>
        <dbReference type="EC" id="2.3.1.225"/>
    </reaction>
</comment>
<reference evidence="13" key="1">
    <citation type="journal article" date="2018" name="Nat. Microbiol.">
        <title>Leveraging single-cell genomics to expand the fungal tree of life.</title>
        <authorList>
            <person name="Ahrendt S.R."/>
            <person name="Quandt C.A."/>
            <person name="Ciobanu D."/>
            <person name="Clum A."/>
            <person name="Salamov A."/>
            <person name="Andreopoulos B."/>
            <person name="Cheng J.F."/>
            <person name="Woyke T."/>
            <person name="Pelin A."/>
            <person name="Henrissat B."/>
            <person name="Reynolds N.K."/>
            <person name="Benny G.L."/>
            <person name="Smith M.E."/>
            <person name="James T.Y."/>
            <person name="Grigoriev I.V."/>
        </authorList>
    </citation>
    <scope>NUCLEOTIDE SEQUENCE [LARGE SCALE GENOMIC DNA]</scope>
    <source>
        <strain evidence="13">CSF55</strain>
    </source>
</reference>
<evidence type="ECO:0000313" key="13">
    <source>
        <dbReference type="Proteomes" id="UP000281549"/>
    </source>
</evidence>
<comment type="subcellular location">
    <subcellularLocation>
        <location evidence="1">Membrane</location>
        <topology evidence="1">Multi-pass membrane protein</topology>
    </subcellularLocation>
</comment>
<evidence type="ECO:0000256" key="7">
    <source>
        <dbReference type="ARBA" id="ARBA00023288"/>
    </source>
</evidence>
<proteinExistence type="inferred from homology"/>
<keyword evidence="5 10" id="KW-0472">Membrane</keyword>
<evidence type="ECO:0000256" key="3">
    <source>
        <dbReference type="ARBA" id="ARBA00022692"/>
    </source>
</evidence>
<comment type="similarity">
    <text evidence="10">Belongs to the DHHC palmitoyltransferase family.</text>
</comment>
<evidence type="ECO:0000313" key="12">
    <source>
        <dbReference type="EMBL" id="RKP21633.1"/>
    </source>
</evidence>
<keyword evidence="3 10" id="KW-0812">Transmembrane</keyword>
<keyword evidence="2 10" id="KW-0808">Transferase</keyword>
<dbReference type="InterPro" id="IPR001594">
    <property type="entry name" value="Palmitoyltrfase_DHHC"/>
</dbReference>
<dbReference type="GO" id="GO:0006612">
    <property type="term" value="P:protein targeting to membrane"/>
    <property type="evidence" value="ECO:0007669"/>
    <property type="project" value="TreeGrafter"/>
</dbReference>
<name>A0A4P9YPD4_ROZAC</name>
<evidence type="ECO:0000256" key="2">
    <source>
        <dbReference type="ARBA" id="ARBA00022679"/>
    </source>
</evidence>
<dbReference type="EMBL" id="ML004940">
    <property type="protein sequence ID" value="RKP21633.1"/>
    <property type="molecule type" value="Genomic_DNA"/>
</dbReference>
<accession>A0A4P9YPD4</accession>
<dbReference type="InterPro" id="IPR039859">
    <property type="entry name" value="PFA4/ZDH16/20/ERF2-like"/>
</dbReference>
<evidence type="ECO:0000256" key="10">
    <source>
        <dbReference type="RuleBase" id="RU079119"/>
    </source>
</evidence>
<feature type="transmembrane region" description="Helical" evidence="10">
    <location>
        <begin position="76"/>
        <end position="95"/>
    </location>
</feature>
<keyword evidence="6" id="KW-0564">Palmitate</keyword>
<evidence type="ECO:0000256" key="4">
    <source>
        <dbReference type="ARBA" id="ARBA00022989"/>
    </source>
</evidence>
<dbReference type="GO" id="GO:0005794">
    <property type="term" value="C:Golgi apparatus"/>
    <property type="evidence" value="ECO:0007669"/>
    <property type="project" value="TreeGrafter"/>
</dbReference>
<evidence type="ECO:0000256" key="6">
    <source>
        <dbReference type="ARBA" id="ARBA00023139"/>
    </source>
</evidence>
<sequence>YKASTTDPGIITHQNHRKMLEMFEFDYVLYFPDNECRTCLFPKPARSKHCSLCDSCISLHDHHCAWINNCVGMNNHIYFIAYLIFLTISCIYVCFSCNCIIKSIWTQIDIGSWLIMSGKGEYRPLHFYEKYIVIILLKKFKPALLMIFLFTLLVSVVVCVFTIYHLQMICRGITTNESFKWSDVDVHLKSGKSIQIPLKTMSSESSLRTVYTVKDIENIYDKGILGNLTSIFIKNRGR</sequence>
<evidence type="ECO:0000256" key="8">
    <source>
        <dbReference type="ARBA" id="ARBA00023315"/>
    </source>
</evidence>
<evidence type="ECO:0000256" key="9">
    <source>
        <dbReference type="ARBA" id="ARBA00048048"/>
    </source>
</evidence>
<evidence type="ECO:0000256" key="5">
    <source>
        <dbReference type="ARBA" id="ARBA00023136"/>
    </source>
</evidence>
<dbReference type="GO" id="GO:0019706">
    <property type="term" value="F:protein-cysteine S-palmitoyltransferase activity"/>
    <property type="evidence" value="ECO:0007669"/>
    <property type="project" value="UniProtKB-EC"/>
</dbReference>
<keyword evidence="4 10" id="KW-1133">Transmembrane helix</keyword>
<evidence type="ECO:0000256" key="1">
    <source>
        <dbReference type="ARBA" id="ARBA00004141"/>
    </source>
</evidence>
<organism evidence="12 13">
    <name type="scientific">Rozella allomycis (strain CSF55)</name>
    <dbReference type="NCBI Taxonomy" id="988480"/>
    <lineage>
        <taxon>Eukaryota</taxon>
        <taxon>Fungi</taxon>
        <taxon>Fungi incertae sedis</taxon>
        <taxon>Cryptomycota</taxon>
        <taxon>Cryptomycota incertae sedis</taxon>
        <taxon>Rozella</taxon>
    </lineage>
</organism>
<dbReference type="AlphaFoldDB" id="A0A4P9YPD4"/>
<keyword evidence="8 10" id="KW-0012">Acyltransferase</keyword>
<dbReference type="GO" id="GO:0005783">
    <property type="term" value="C:endoplasmic reticulum"/>
    <property type="evidence" value="ECO:0007669"/>
    <property type="project" value="TreeGrafter"/>
</dbReference>
<comment type="domain">
    <text evidence="10">The DHHC domain is required for palmitoyltransferase activity.</text>
</comment>
<feature type="non-terminal residue" evidence="12">
    <location>
        <position position="1"/>
    </location>
</feature>
<dbReference type="PROSITE" id="PS50216">
    <property type="entry name" value="DHHC"/>
    <property type="match status" value="1"/>
</dbReference>
<evidence type="ECO:0000259" key="11">
    <source>
        <dbReference type="Pfam" id="PF01529"/>
    </source>
</evidence>
<keyword evidence="7" id="KW-0449">Lipoprotein</keyword>
<dbReference type="Proteomes" id="UP000281549">
    <property type="component" value="Unassembled WGS sequence"/>
</dbReference>
<protein>
    <recommendedName>
        <fullName evidence="10">Palmitoyltransferase</fullName>
        <ecNumber evidence="10">2.3.1.225</ecNumber>
    </recommendedName>
</protein>